<dbReference type="PANTHER" id="PTHR43277:SF3">
    <property type="entry name" value="DECARBOXYLASE, PUTATIVE-RELATED"/>
    <property type="match status" value="1"/>
</dbReference>
<dbReference type="Gene3D" id="3.40.640.10">
    <property type="entry name" value="Type I PLP-dependent aspartate aminotransferase-like (Major domain)"/>
    <property type="match status" value="1"/>
</dbReference>
<dbReference type="RefSeq" id="WP_090400338.1">
    <property type="nucleotide sequence ID" value="NZ_FNEN01000040.1"/>
</dbReference>
<accession>A0A1G8SXY1</accession>
<gene>
    <name evidence="8" type="ORF">SAMN04488123_1402</name>
</gene>
<dbReference type="InterPro" id="IPR015421">
    <property type="entry name" value="PyrdxlP-dep_Trfase_major"/>
</dbReference>
<protein>
    <submittedName>
        <fullName evidence="8">Arginine/lysine/ornithine decarboxylase</fullName>
    </submittedName>
</protein>
<feature type="domain" description="Orn/Lys/Arg decarboxylase C-terminal" evidence="7">
    <location>
        <begin position="360"/>
        <end position="436"/>
    </location>
</feature>
<dbReference type="InterPro" id="IPR015424">
    <property type="entry name" value="PyrdxlP-dep_Trfase"/>
</dbReference>
<dbReference type="SUPFAM" id="SSF55904">
    <property type="entry name" value="Ornithine decarboxylase C-terminal domain"/>
    <property type="match status" value="1"/>
</dbReference>
<organism evidence="8 9">
    <name type="scientific">Natribacillus halophilus</name>
    <dbReference type="NCBI Taxonomy" id="549003"/>
    <lineage>
        <taxon>Bacteria</taxon>
        <taxon>Bacillati</taxon>
        <taxon>Bacillota</taxon>
        <taxon>Bacilli</taxon>
        <taxon>Bacillales</taxon>
        <taxon>Bacillaceae</taxon>
        <taxon>Natribacillus</taxon>
    </lineage>
</organism>
<evidence type="ECO:0000256" key="3">
    <source>
        <dbReference type="ARBA" id="ARBA00022793"/>
    </source>
</evidence>
<proteinExistence type="inferred from homology"/>
<keyword evidence="5" id="KW-0456">Lyase</keyword>
<feature type="domain" description="Orn/Lys/Arg decarboxylases family 1 pyridoxal-P attachment site" evidence="6">
    <location>
        <begin position="4"/>
        <end position="281"/>
    </location>
</feature>
<evidence type="ECO:0000259" key="6">
    <source>
        <dbReference type="Pfam" id="PF01276"/>
    </source>
</evidence>
<dbReference type="Pfam" id="PF03711">
    <property type="entry name" value="OKR_DC_1_C"/>
    <property type="match status" value="1"/>
</dbReference>
<dbReference type="InterPro" id="IPR036633">
    <property type="entry name" value="Prn/Lys/Arg_de-COase_C_sf"/>
</dbReference>
<dbReference type="OrthoDB" id="9815233at2"/>
<comment type="cofactor">
    <cofactor evidence="1">
        <name>pyridoxal 5'-phosphate</name>
        <dbReference type="ChEBI" id="CHEBI:597326"/>
    </cofactor>
</comment>
<evidence type="ECO:0000256" key="5">
    <source>
        <dbReference type="ARBA" id="ARBA00023239"/>
    </source>
</evidence>
<evidence type="ECO:0000259" key="7">
    <source>
        <dbReference type="Pfam" id="PF03711"/>
    </source>
</evidence>
<dbReference type="SUPFAM" id="SSF53383">
    <property type="entry name" value="PLP-dependent transferases"/>
    <property type="match status" value="1"/>
</dbReference>
<dbReference type="Gene3D" id="3.90.100.10">
    <property type="entry name" value="Orn/Lys/Arg decarboxylase, C-terminal domain"/>
    <property type="match status" value="1"/>
</dbReference>
<dbReference type="InterPro" id="IPR052357">
    <property type="entry name" value="Orn_Lys_Arg_decarboxylase-I"/>
</dbReference>
<dbReference type="EMBL" id="FNEN01000040">
    <property type="protein sequence ID" value="SDJ34081.1"/>
    <property type="molecule type" value="Genomic_DNA"/>
</dbReference>
<dbReference type="GO" id="GO:0016831">
    <property type="term" value="F:carboxy-lyase activity"/>
    <property type="evidence" value="ECO:0007669"/>
    <property type="project" value="UniProtKB-KW"/>
</dbReference>
<sequence>MDCPLFEQLFQHDQRAPISMHVPGHKNGNLLSPPYSTYFEQIMRLDQTELPGLDDLHDSSGVILEAERLAARQYGCARTFFLVGGSTLGNLTMILAFFHRGEQVLVQRDVHQSVVHGLEMAGVEAIFIAPEIDRGSGLATGVSEATVAQGFACYPEARGLLLSSPSYYGYVGELEGAMAVAKRNGAHVLVDEAHGAHLHIDSAFPVSALAAGADAVVQSAHKTLPALTMGAFLHLRSKADESRCRYWLQRLQTSSPSYPVLASLDVARAYNASLSGESIAAHLQAFRGKLDESYPGMVVENDDPLKLILRVPDGWNGSEWEAHLHTKGIYPELSDRRHVLLVLPLQHPRYWEGVLLTALIALYEKEQLEDRHEVAFPSYPRIVSHSFREEHRDTELIAINAAEGRKMAEEIIPYPPGIPLWIVGEAIDGSRLQFLQDWLATGRHVQASSHIHEGYLLVQKEVNVSQLPPN</sequence>
<evidence type="ECO:0000313" key="8">
    <source>
        <dbReference type="EMBL" id="SDJ34081.1"/>
    </source>
</evidence>
<dbReference type="InterPro" id="IPR008286">
    <property type="entry name" value="Prn/Lys/Arg_de-COase_C"/>
</dbReference>
<comment type="similarity">
    <text evidence="2">Belongs to the Orn/Lys/Arg decarboxylase class-I family.</text>
</comment>
<keyword evidence="3" id="KW-0210">Decarboxylase</keyword>
<evidence type="ECO:0000256" key="4">
    <source>
        <dbReference type="ARBA" id="ARBA00022898"/>
    </source>
</evidence>
<dbReference type="PANTHER" id="PTHR43277">
    <property type="entry name" value="ARGININE DECARBOXYLASE"/>
    <property type="match status" value="1"/>
</dbReference>
<dbReference type="InterPro" id="IPR000310">
    <property type="entry name" value="Orn/Lys/Arg_deCO2ase_major_dom"/>
</dbReference>
<evidence type="ECO:0000313" key="9">
    <source>
        <dbReference type="Proteomes" id="UP000198853"/>
    </source>
</evidence>
<dbReference type="Pfam" id="PF01276">
    <property type="entry name" value="OKR_DC_1"/>
    <property type="match status" value="1"/>
</dbReference>
<evidence type="ECO:0000256" key="1">
    <source>
        <dbReference type="ARBA" id="ARBA00001933"/>
    </source>
</evidence>
<keyword evidence="9" id="KW-1185">Reference proteome</keyword>
<dbReference type="Proteomes" id="UP000198853">
    <property type="component" value="Unassembled WGS sequence"/>
</dbReference>
<reference evidence="8 9" key="1">
    <citation type="submission" date="2016-10" db="EMBL/GenBank/DDBJ databases">
        <authorList>
            <person name="de Groot N.N."/>
        </authorList>
    </citation>
    <scope>NUCLEOTIDE SEQUENCE [LARGE SCALE GENOMIC DNA]</scope>
    <source>
        <strain evidence="8 9">DSM 21771</strain>
    </source>
</reference>
<keyword evidence="4" id="KW-0663">Pyridoxal phosphate</keyword>
<dbReference type="AlphaFoldDB" id="A0A1G8SXY1"/>
<evidence type="ECO:0000256" key="2">
    <source>
        <dbReference type="ARBA" id="ARBA00010671"/>
    </source>
</evidence>
<name>A0A1G8SXY1_9BACI</name>